<keyword evidence="8" id="KW-1185">Reference proteome</keyword>
<dbReference type="InterPro" id="IPR005495">
    <property type="entry name" value="LptG/LptF_permease"/>
</dbReference>
<sequence>MRIFTRLALMMVLPVFIFTLLSFVIFFQLIDLFSNIVNYLKADLSMLEIFYLQLLYLPECIINSLSLSALFAISYTLGTLQSRNELIAIFGAGISLYRFVIPFLCLGLFLSVSYFFIQDSIAIPSKVKRADLTAELLGRTSPSSITDINLIADQHKLIISALRYEEKNNTIRDLVLYYIADDGHFEKRIEADSAVWLESQSKWRLGIAAEYRLDNMKLIEKDVSNFIIPMGGLTPDDFLQTKNTIDYMTLKEARKWIDYRRRAGLDYREQLVEFHRRIAFSFTCLIVGFLASSIGGRFKAFALLFSLGASLALGVLYYVFQMLTMLFARLGYFPAFLGAWLPLFVFTILGILLFRYAKT</sequence>
<evidence type="ECO:0000256" key="3">
    <source>
        <dbReference type="ARBA" id="ARBA00022692"/>
    </source>
</evidence>
<accession>A0ABU9UBF8</accession>
<organism evidence="7 8">
    <name type="scientific">Rarispira pelagica</name>
    <dbReference type="NCBI Taxonomy" id="3141764"/>
    <lineage>
        <taxon>Bacteria</taxon>
        <taxon>Pseudomonadati</taxon>
        <taxon>Spirochaetota</taxon>
        <taxon>Spirochaetia</taxon>
        <taxon>Winmispirales</taxon>
        <taxon>Winmispiraceae</taxon>
        <taxon>Rarispira</taxon>
    </lineage>
</organism>
<dbReference type="Proteomes" id="UP001466331">
    <property type="component" value="Unassembled WGS sequence"/>
</dbReference>
<evidence type="ECO:0000256" key="4">
    <source>
        <dbReference type="ARBA" id="ARBA00022989"/>
    </source>
</evidence>
<feature type="transmembrane region" description="Helical" evidence="6">
    <location>
        <begin position="50"/>
        <end position="75"/>
    </location>
</feature>
<keyword evidence="3 6" id="KW-0812">Transmembrane</keyword>
<keyword evidence="2" id="KW-1003">Cell membrane</keyword>
<dbReference type="EMBL" id="JBCHKQ010000002">
    <property type="protein sequence ID" value="MEM5947806.1"/>
    <property type="molecule type" value="Genomic_DNA"/>
</dbReference>
<comment type="caution">
    <text evidence="7">The sequence shown here is derived from an EMBL/GenBank/DDBJ whole genome shotgun (WGS) entry which is preliminary data.</text>
</comment>
<evidence type="ECO:0000256" key="6">
    <source>
        <dbReference type="SAM" id="Phobius"/>
    </source>
</evidence>
<dbReference type="RefSeq" id="WP_420069256.1">
    <property type="nucleotide sequence ID" value="NZ_JBCHKQ010000002.1"/>
</dbReference>
<keyword evidence="4 6" id="KW-1133">Transmembrane helix</keyword>
<evidence type="ECO:0000256" key="1">
    <source>
        <dbReference type="ARBA" id="ARBA00004651"/>
    </source>
</evidence>
<feature type="transmembrane region" description="Helical" evidence="6">
    <location>
        <begin position="96"/>
        <end position="117"/>
    </location>
</feature>
<name>A0ABU9UBF8_9SPIR</name>
<protein>
    <submittedName>
        <fullName evidence="7">LptF/LptG family permease</fullName>
    </submittedName>
</protein>
<dbReference type="Pfam" id="PF03739">
    <property type="entry name" value="LptF_LptG"/>
    <property type="match status" value="1"/>
</dbReference>
<reference evidence="7 8" key="1">
    <citation type="submission" date="2024-03" db="EMBL/GenBank/DDBJ databases">
        <title>Ignisphaera cupida sp. nov., a hyperthermophilic hydrolytic archaeon from a hot spring of Kamchatka, and proposal of Ignisphaeraceae fam. nov.</title>
        <authorList>
            <person name="Podosokorskaya O.A."/>
            <person name="Elcheninov A.G."/>
            <person name="Maltseva A.I."/>
            <person name="Zayulina K.S."/>
            <person name="Novikov A."/>
            <person name="Merkel A.Y."/>
        </authorList>
    </citation>
    <scope>NUCLEOTIDE SEQUENCE [LARGE SCALE GENOMIC DNA]</scope>
    <source>
        <strain evidence="7 8">38H-sp</strain>
    </source>
</reference>
<evidence type="ECO:0000313" key="7">
    <source>
        <dbReference type="EMBL" id="MEM5947806.1"/>
    </source>
</evidence>
<proteinExistence type="predicted"/>
<evidence type="ECO:0000313" key="8">
    <source>
        <dbReference type="Proteomes" id="UP001466331"/>
    </source>
</evidence>
<feature type="transmembrane region" description="Helical" evidence="6">
    <location>
        <begin position="7"/>
        <end position="30"/>
    </location>
</feature>
<feature type="transmembrane region" description="Helical" evidence="6">
    <location>
        <begin position="278"/>
        <end position="294"/>
    </location>
</feature>
<gene>
    <name evidence="7" type="ORF">WKV44_04535</name>
</gene>
<keyword evidence="5 6" id="KW-0472">Membrane</keyword>
<evidence type="ECO:0000256" key="5">
    <source>
        <dbReference type="ARBA" id="ARBA00023136"/>
    </source>
</evidence>
<feature type="transmembrane region" description="Helical" evidence="6">
    <location>
        <begin position="332"/>
        <end position="354"/>
    </location>
</feature>
<comment type="subcellular location">
    <subcellularLocation>
        <location evidence="1">Cell membrane</location>
        <topology evidence="1">Multi-pass membrane protein</topology>
    </subcellularLocation>
</comment>
<evidence type="ECO:0000256" key="2">
    <source>
        <dbReference type="ARBA" id="ARBA00022475"/>
    </source>
</evidence>
<dbReference type="PANTHER" id="PTHR33529:SF2">
    <property type="entry name" value="LIPOPOLYSACCHARIDE EXPORT SYSTEM PERMEASE PROTEIN LPTG"/>
    <property type="match status" value="1"/>
</dbReference>
<feature type="transmembrane region" description="Helical" evidence="6">
    <location>
        <begin position="301"/>
        <end position="320"/>
    </location>
</feature>
<dbReference type="PANTHER" id="PTHR33529">
    <property type="entry name" value="SLR0882 PROTEIN-RELATED"/>
    <property type="match status" value="1"/>
</dbReference>